<keyword evidence="2" id="KW-1133">Transmembrane helix</keyword>
<feature type="region of interest" description="Disordered" evidence="1">
    <location>
        <begin position="221"/>
        <end position="259"/>
    </location>
</feature>
<name>A0ABM0M2V6_SACKO</name>
<evidence type="ECO:0000256" key="2">
    <source>
        <dbReference type="SAM" id="Phobius"/>
    </source>
</evidence>
<organism evidence="3 4">
    <name type="scientific">Saccoglossus kowalevskii</name>
    <name type="common">Acorn worm</name>
    <dbReference type="NCBI Taxonomy" id="10224"/>
    <lineage>
        <taxon>Eukaryota</taxon>
        <taxon>Metazoa</taxon>
        <taxon>Hemichordata</taxon>
        <taxon>Enteropneusta</taxon>
        <taxon>Harrimaniidae</taxon>
        <taxon>Saccoglossus</taxon>
    </lineage>
</organism>
<dbReference type="Proteomes" id="UP000694865">
    <property type="component" value="Unplaced"/>
</dbReference>
<gene>
    <name evidence="4" type="primary">LOC102800616</name>
</gene>
<accession>A0ABM0M2V6</accession>
<keyword evidence="2" id="KW-0812">Transmembrane</keyword>
<feature type="transmembrane region" description="Helical" evidence="2">
    <location>
        <begin position="6"/>
        <end position="23"/>
    </location>
</feature>
<keyword evidence="3" id="KW-1185">Reference proteome</keyword>
<keyword evidence="2" id="KW-0472">Membrane</keyword>
<evidence type="ECO:0000313" key="3">
    <source>
        <dbReference type="Proteomes" id="UP000694865"/>
    </source>
</evidence>
<evidence type="ECO:0000256" key="1">
    <source>
        <dbReference type="SAM" id="MobiDB-lite"/>
    </source>
</evidence>
<sequence>MVTTRILNNVINVLTVLLFHFFLTEAGKPTARNKFRSRVRRTGTFSSGAGFVGSGGLHLEPWEIALIVGGVGCCVLIVLCMCCKTKKKKAQEQLEYKAVSEGEESIQLQDRPVACNERKDSYPTSPGYHSLKLGGVEQEDEETTSCTRLSGSNVPDNMTSLPTESLHQNGSVVIQGVSSGYTTVEFSKPPEGQTISVSTVSCSGPSLDGTAVSPISIQPHLASQSNDLPPEVKTGNGPYVLADSAHQGTQTPDGQPPLYADVINAMRNEPLVRLRRNSPPKM</sequence>
<reference evidence="4" key="1">
    <citation type="submission" date="2025-08" db="UniProtKB">
        <authorList>
            <consortium name="RefSeq"/>
        </authorList>
    </citation>
    <scope>IDENTIFICATION</scope>
    <source>
        <tissue evidence="4">Testes</tissue>
    </source>
</reference>
<proteinExistence type="predicted"/>
<protein>
    <submittedName>
        <fullName evidence="4">Uncharacterized protein LOC102800616</fullName>
    </submittedName>
</protein>
<dbReference type="GeneID" id="102800616"/>
<feature type="transmembrane region" description="Helical" evidence="2">
    <location>
        <begin position="65"/>
        <end position="83"/>
    </location>
</feature>
<evidence type="ECO:0000313" key="4">
    <source>
        <dbReference type="RefSeq" id="XP_006814347.1"/>
    </source>
</evidence>
<dbReference type="RefSeq" id="XP_006814347.1">
    <property type="nucleotide sequence ID" value="XM_006814284.1"/>
</dbReference>